<sequence>MGICAPARPVYEGAEYIYQYEKSYAEPGVNYQVDIPTLPPTKPGEAGFGDIGKLAPPCTTRESL</sequence>
<dbReference type="Proteomes" id="UP001472866">
    <property type="component" value="Chromosome 01"/>
</dbReference>
<accession>A0AAX4NZ38</accession>
<keyword evidence="2" id="KW-1185">Reference proteome</keyword>
<evidence type="ECO:0000313" key="1">
    <source>
        <dbReference type="EMBL" id="WZN58986.1"/>
    </source>
</evidence>
<name>A0AAX4NZ38_9CHLO</name>
<evidence type="ECO:0000313" key="2">
    <source>
        <dbReference type="Proteomes" id="UP001472866"/>
    </source>
</evidence>
<gene>
    <name evidence="1" type="ORF">HKI87_01g05110</name>
</gene>
<organism evidence="1 2">
    <name type="scientific">Chloropicon roscoffensis</name>
    <dbReference type="NCBI Taxonomy" id="1461544"/>
    <lineage>
        <taxon>Eukaryota</taxon>
        <taxon>Viridiplantae</taxon>
        <taxon>Chlorophyta</taxon>
        <taxon>Chloropicophyceae</taxon>
        <taxon>Chloropicales</taxon>
        <taxon>Chloropicaceae</taxon>
        <taxon>Chloropicon</taxon>
    </lineage>
</organism>
<dbReference type="EMBL" id="CP151501">
    <property type="protein sequence ID" value="WZN58986.1"/>
    <property type="molecule type" value="Genomic_DNA"/>
</dbReference>
<proteinExistence type="predicted"/>
<dbReference type="AlphaFoldDB" id="A0AAX4NZ38"/>
<protein>
    <submittedName>
        <fullName evidence="1">Uncharacterized protein</fullName>
    </submittedName>
</protein>
<reference evidence="1 2" key="1">
    <citation type="submission" date="2024-03" db="EMBL/GenBank/DDBJ databases">
        <title>Complete genome sequence of the green alga Chloropicon roscoffensis RCC1871.</title>
        <authorList>
            <person name="Lemieux C."/>
            <person name="Pombert J.-F."/>
            <person name="Otis C."/>
            <person name="Turmel M."/>
        </authorList>
    </citation>
    <scope>NUCLEOTIDE SEQUENCE [LARGE SCALE GENOMIC DNA]</scope>
    <source>
        <strain evidence="1 2">RCC1871</strain>
    </source>
</reference>